<evidence type="ECO:0000313" key="13">
    <source>
        <dbReference type="Proteomes" id="UP001589691"/>
    </source>
</evidence>
<keyword evidence="6 10" id="KW-0031">Aminopeptidase</keyword>
<dbReference type="RefSeq" id="WP_137643162.1">
    <property type="nucleotide sequence ID" value="NZ_BJEA01000014.1"/>
</dbReference>
<protein>
    <recommendedName>
        <fullName evidence="5 10">Proline iminopeptidase</fullName>
        <shortName evidence="10">PIP</shortName>
        <ecNumber evidence="4 10">3.4.11.5</ecNumber>
    </recommendedName>
    <alternativeName>
        <fullName evidence="9 10">Prolyl aminopeptidase</fullName>
    </alternativeName>
</protein>
<keyword evidence="13" id="KW-1185">Reference proteome</keyword>
<evidence type="ECO:0000256" key="7">
    <source>
        <dbReference type="ARBA" id="ARBA00022670"/>
    </source>
</evidence>
<dbReference type="InterPro" id="IPR050266">
    <property type="entry name" value="AB_hydrolase_sf"/>
</dbReference>
<dbReference type="PRINTS" id="PR00793">
    <property type="entry name" value="PROAMNOPTASE"/>
</dbReference>
<dbReference type="Pfam" id="PF00561">
    <property type="entry name" value="Abhydrolase_1"/>
    <property type="match status" value="1"/>
</dbReference>
<evidence type="ECO:0000256" key="2">
    <source>
        <dbReference type="ARBA" id="ARBA00004196"/>
    </source>
</evidence>
<evidence type="ECO:0000256" key="6">
    <source>
        <dbReference type="ARBA" id="ARBA00022438"/>
    </source>
</evidence>
<dbReference type="InterPro" id="IPR005945">
    <property type="entry name" value="Pro_imino_pep"/>
</dbReference>
<dbReference type="EMBL" id="JBHLZY010000005">
    <property type="protein sequence ID" value="MFB9768624.1"/>
    <property type="molecule type" value="Genomic_DNA"/>
</dbReference>
<comment type="catalytic activity">
    <reaction evidence="1 10">
        <text>Release of N-terminal proline from a peptide.</text>
        <dbReference type="EC" id="3.4.11.5"/>
    </reaction>
</comment>
<keyword evidence="8 10" id="KW-0378">Hydrolase</keyword>
<dbReference type="Proteomes" id="UP001589691">
    <property type="component" value="Unassembled WGS sequence"/>
</dbReference>
<dbReference type="InterPro" id="IPR002410">
    <property type="entry name" value="Peptidase_S33"/>
</dbReference>
<evidence type="ECO:0000256" key="9">
    <source>
        <dbReference type="ARBA" id="ARBA00029605"/>
    </source>
</evidence>
<proteinExistence type="inferred from homology"/>
<evidence type="ECO:0000256" key="10">
    <source>
        <dbReference type="PIRNR" id="PIRNR005539"/>
    </source>
</evidence>
<dbReference type="NCBIfam" id="TIGR01250">
    <property type="entry name" value="pro_imino_pep_2"/>
    <property type="match status" value="1"/>
</dbReference>
<organism evidence="12 13">
    <name type="scientific">Lactiplantibacillus modestisalitolerans</name>
    <dbReference type="NCBI Taxonomy" id="1457219"/>
    <lineage>
        <taxon>Bacteria</taxon>
        <taxon>Bacillati</taxon>
        <taxon>Bacillota</taxon>
        <taxon>Bacilli</taxon>
        <taxon>Lactobacillales</taxon>
        <taxon>Lactobacillaceae</taxon>
        <taxon>Lactiplantibacillus</taxon>
    </lineage>
</organism>
<evidence type="ECO:0000256" key="3">
    <source>
        <dbReference type="ARBA" id="ARBA00010088"/>
    </source>
</evidence>
<dbReference type="EC" id="3.4.11.5" evidence="4 10"/>
<sequence length="307" mass="35508">MRNVTRILTLSNGYHLWSHTCNLGGHTKLLCLHGGPGDTHEVFERFGPELADLDIEVTMYDQLGSWYSDTPDWDDPAIRQRFLNEDYYLSEVEEVRQQLGYDHFYLAGHSWGGMLAMTYAADHPQALAGLIIISMVDNIADYLKRMRKIREHEFSPAENAYMLAIERRGQWTDPHYRQLITHLYHEYVNRRQPAALAHQVDIQAKPVYNYFQGDNEFVVEGDLGDWDFSKRLATIQLPTLLMFADHETMPLTTAKKMVKAMPNARLVVTPDSGHNHMVDNPAVFFTYLRHYFTDLRSGRFTPDPQKG</sequence>
<evidence type="ECO:0000256" key="4">
    <source>
        <dbReference type="ARBA" id="ARBA00012568"/>
    </source>
</evidence>
<keyword evidence="7 10" id="KW-0645">Protease</keyword>
<name>A0ABV5WR45_9LACO</name>
<comment type="function">
    <text evidence="10">Releases the N-terminal proline from various substrates.</text>
</comment>
<evidence type="ECO:0000259" key="11">
    <source>
        <dbReference type="Pfam" id="PF00561"/>
    </source>
</evidence>
<dbReference type="SUPFAM" id="SSF53474">
    <property type="entry name" value="alpha/beta-Hydrolases"/>
    <property type="match status" value="1"/>
</dbReference>
<evidence type="ECO:0000256" key="5">
    <source>
        <dbReference type="ARBA" id="ARBA00021843"/>
    </source>
</evidence>
<dbReference type="PANTHER" id="PTHR43798:SF33">
    <property type="entry name" value="HYDROLASE, PUTATIVE (AFU_ORTHOLOGUE AFUA_2G14860)-RELATED"/>
    <property type="match status" value="1"/>
</dbReference>
<dbReference type="InterPro" id="IPR000073">
    <property type="entry name" value="AB_hydrolase_1"/>
</dbReference>
<evidence type="ECO:0000256" key="1">
    <source>
        <dbReference type="ARBA" id="ARBA00001585"/>
    </source>
</evidence>
<dbReference type="InterPro" id="IPR029058">
    <property type="entry name" value="AB_hydrolase_fold"/>
</dbReference>
<evidence type="ECO:0000313" key="12">
    <source>
        <dbReference type="EMBL" id="MFB9768624.1"/>
    </source>
</evidence>
<gene>
    <name evidence="12" type="ORF">ACFFLI_01905</name>
</gene>
<comment type="subcellular location">
    <subcellularLocation>
        <location evidence="2">Cell envelope</location>
    </subcellularLocation>
</comment>
<comment type="caution">
    <text evidence="12">The sequence shown here is derived from an EMBL/GenBank/DDBJ whole genome shotgun (WGS) entry which is preliminary data.</text>
</comment>
<feature type="domain" description="AB hydrolase-1" evidence="11">
    <location>
        <begin position="29"/>
        <end position="281"/>
    </location>
</feature>
<dbReference type="Gene3D" id="3.40.50.1820">
    <property type="entry name" value="alpha/beta hydrolase"/>
    <property type="match status" value="1"/>
</dbReference>
<dbReference type="PIRSF" id="PIRSF005539">
    <property type="entry name" value="Pept_S33_TRI_F1"/>
    <property type="match status" value="1"/>
</dbReference>
<evidence type="ECO:0000256" key="8">
    <source>
        <dbReference type="ARBA" id="ARBA00022801"/>
    </source>
</evidence>
<dbReference type="GO" id="GO:0016787">
    <property type="term" value="F:hydrolase activity"/>
    <property type="evidence" value="ECO:0007669"/>
    <property type="project" value="UniProtKB-KW"/>
</dbReference>
<dbReference type="PANTHER" id="PTHR43798">
    <property type="entry name" value="MONOACYLGLYCEROL LIPASE"/>
    <property type="match status" value="1"/>
</dbReference>
<accession>A0ABV5WR45</accession>
<reference evidence="12 13" key="1">
    <citation type="submission" date="2024-09" db="EMBL/GenBank/DDBJ databases">
        <authorList>
            <person name="Sun Q."/>
            <person name="Mori K."/>
        </authorList>
    </citation>
    <scope>NUCLEOTIDE SEQUENCE [LARGE SCALE GENOMIC DNA]</scope>
    <source>
        <strain evidence="12 13">TBRC 4576</strain>
    </source>
</reference>
<comment type="similarity">
    <text evidence="3 10">Belongs to the peptidase S33 family.</text>
</comment>